<dbReference type="PANTHER" id="PTHR11265:SF0">
    <property type="entry name" value="12S RRNA N4-METHYLCYTIDINE METHYLTRANSFERASE"/>
    <property type="match status" value="1"/>
</dbReference>
<dbReference type="Proteomes" id="UP000034264">
    <property type="component" value="Unassembled WGS sequence"/>
</dbReference>
<evidence type="ECO:0000256" key="6">
    <source>
        <dbReference type="HAMAP-Rule" id="MF_01007"/>
    </source>
</evidence>
<keyword evidence="2 6" id="KW-0698">rRNA processing</keyword>
<protein>
    <recommendedName>
        <fullName evidence="6">Ribosomal RNA small subunit methyltransferase H</fullName>
        <ecNumber evidence="6">2.1.1.199</ecNumber>
    </recommendedName>
    <alternativeName>
        <fullName evidence="6">16S rRNA m(4)C1402 methyltransferase</fullName>
    </alternativeName>
    <alternativeName>
        <fullName evidence="6">rRNA (cytosine-N(4)-)-methyltransferase RsmH</fullName>
    </alternativeName>
</protein>
<dbReference type="GO" id="GO:0070475">
    <property type="term" value="P:rRNA base methylation"/>
    <property type="evidence" value="ECO:0007669"/>
    <property type="project" value="UniProtKB-UniRule"/>
</dbReference>
<dbReference type="PANTHER" id="PTHR11265">
    <property type="entry name" value="S-ADENOSYL-METHYLTRANSFERASE MRAW"/>
    <property type="match status" value="1"/>
</dbReference>
<dbReference type="PIRSF" id="PIRSF004486">
    <property type="entry name" value="MraW"/>
    <property type="match status" value="1"/>
</dbReference>
<dbReference type="Pfam" id="PF01795">
    <property type="entry name" value="Methyltransf_5"/>
    <property type="match status" value="1"/>
</dbReference>
<dbReference type="NCBIfam" id="TIGR00006">
    <property type="entry name" value="16S rRNA (cytosine(1402)-N(4))-methyltransferase RsmH"/>
    <property type="match status" value="1"/>
</dbReference>
<feature type="binding site" evidence="6">
    <location>
        <begin position="32"/>
        <end position="34"/>
    </location>
    <ligand>
        <name>S-adenosyl-L-methionine</name>
        <dbReference type="ChEBI" id="CHEBI:59789"/>
    </ligand>
</feature>
<sequence>MRFHKSVLLQPACHFLAVKSGGHYVDCTLGGGGHAAEILRQGGKVLGLDQDPDAISACLALPKPLGEGGPDLILVQSNFIHLAEVVSAHHWQPVLGVLLDLGVSEHQINTPGRGFSFQESGLLDMRMDPNLPNTAATLVNQLSVNQLTSLLRDFGEIPVAKLLAVKIIAARPLTTTDQLAAITGKWSRQAFQALRIAVNDELGALKEILSQAQQILAPGGRLVVISFHSLEDRIVKHTLKNMPSLTPKPVIGEKGAKLRAYVKTINHY</sequence>
<dbReference type="GO" id="GO:0071424">
    <property type="term" value="F:rRNA (cytosine-N4-)-methyltransferase activity"/>
    <property type="evidence" value="ECO:0007669"/>
    <property type="project" value="UniProtKB-UniRule"/>
</dbReference>
<gene>
    <name evidence="6" type="primary">rsmH</name>
    <name evidence="7" type="ORF">UX05_C0002G0026</name>
</gene>
<evidence type="ECO:0000313" key="8">
    <source>
        <dbReference type="Proteomes" id="UP000034264"/>
    </source>
</evidence>
<dbReference type="AlphaFoldDB" id="A0A0G1Q3M2"/>
<keyword evidence="6" id="KW-0963">Cytoplasm</keyword>
<dbReference type="GO" id="GO:0005737">
    <property type="term" value="C:cytoplasm"/>
    <property type="evidence" value="ECO:0007669"/>
    <property type="project" value="UniProtKB-SubCell"/>
</dbReference>
<comment type="function">
    <text evidence="6">Specifically methylates the N4 position of cytidine in position 1402 (C1402) of 16S rRNA.</text>
</comment>
<evidence type="ECO:0000256" key="2">
    <source>
        <dbReference type="ARBA" id="ARBA00022552"/>
    </source>
</evidence>
<keyword evidence="4 6" id="KW-0808">Transferase</keyword>
<dbReference type="InterPro" id="IPR023397">
    <property type="entry name" value="SAM-dep_MeTrfase_MraW_recog"/>
</dbReference>
<feature type="binding site" evidence="6">
    <location>
        <position position="79"/>
    </location>
    <ligand>
        <name>S-adenosyl-L-methionine</name>
        <dbReference type="ChEBI" id="CHEBI:59789"/>
    </ligand>
</feature>
<dbReference type="SUPFAM" id="SSF81799">
    <property type="entry name" value="Putative methyltransferase TM0872, insert domain"/>
    <property type="match status" value="1"/>
</dbReference>
<comment type="catalytic activity">
    <reaction evidence="6">
        <text>cytidine(1402) in 16S rRNA + S-adenosyl-L-methionine = N(4)-methylcytidine(1402) in 16S rRNA + S-adenosyl-L-homocysteine + H(+)</text>
        <dbReference type="Rhea" id="RHEA:42928"/>
        <dbReference type="Rhea" id="RHEA-COMP:10286"/>
        <dbReference type="Rhea" id="RHEA-COMP:10287"/>
        <dbReference type="ChEBI" id="CHEBI:15378"/>
        <dbReference type="ChEBI" id="CHEBI:57856"/>
        <dbReference type="ChEBI" id="CHEBI:59789"/>
        <dbReference type="ChEBI" id="CHEBI:74506"/>
        <dbReference type="ChEBI" id="CHEBI:82748"/>
        <dbReference type="EC" id="2.1.1.199"/>
    </reaction>
</comment>
<dbReference type="Gene3D" id="3.40.50.150">
    <property type="entry name" value="Vaccinia Virus protein VP39"/>
    <property type="match status" value="1"/>
</dbReference>
<name>A0A0G1Q3M2_9BACT</name>
<accession>A0A0G1Q3M2</accession>
<dbReference type="EC" id="2.1.1.199" evidence="6"/>
<evidence type="ECO:0000256" key="5">
    <source>
        <dbReference type="ARBA" id="ARBA00022691"/>
    </source>
</evidence>
<comment type="caution">
    <text evidence="7">The sequence shown here is derived from an EMBL/GenBank/DDBJ whole genome shotgun (WGS) entry which is preliminary data.</text>
</comment>
<dbReference type="PATRIC" id="fig|1618366.3.peg.200"/>
<keyword evidence="5 6" id="KW-0949">S-adenosyl-L-methionine</keyword>
<dbReference type="SUPFAM" id="SSF53335">
    <property type="entry name" value="S-adenosyl-L-methionine-dependent methyltransferases"/>
    <property type="match status" value="1"/>
</dbReference>
<dbReference type="InterPro" id="IPR002903">
    <property type="entry name" value="RsmH"/>
</dbReference>
<proteinExistence type="inferred from homology"/>
<organism evidence="7 8">
    <name type="scientific">Candidatus Amesbacteria bacterium GW2011_GWC2_45_19</name>
    <dbReference type="NCBI Taxonomy" id="1618366"/>
    <lineage>
        <taxon>Bacteria</taxon>
        <taxon>Candidatus Amesiibacteriota</taxon>
    </lineage>
</organism>
<feature type="binding site" evidence="6">
    <location>
        <position position="49"/>
    </location>
    <ligand>
        <name>S-adenosyl-L-methionine</name>
        <dbReference type="ChEBI" id="CHEBI:59789"/>
    </ligand>
</feature>
<comment type="similarity">
    <text evidence="1 6">Belongs to the methyltransferase superfamily. RsmH family.</text>
</comment>
<dbReference type="EMBL" id="LCKS01000002">
    <property type="protein sequence ID" value="KKU03270.1"/>
    <property type="molecule type" value="Genomic_DNA"/>
</dbReference>
<feature type="binding site" evidence="6">
    <location>
        <position position="100"/>
    </location>
    <ligand>
        <name>S-adenosyl-L-methionine</name>
        <dbReference type="ChEBI" id="CHEBI:59789"/>
    </ligand>
</feature>
<dbReference type="InterPro" id="IPR029063">
    <property type="entry name" value="SAM-dependent_MTases_sf"/>
</dbReference>
<keyword evidence="3 6" id="KW-0489">Methyltransferase</keyword>
<reference evidence="7 8" key="1">
    <citation type="journal article" date="2015" name="Nature">
        <title>rRNA introns, odd ribosomes, and small enigmatic genomes across a large radiation of phyla.</title>
        <authorList>
            <person name="Brown C.T."/>
            <person name="Hug L.A."/>
            <person name="Thomas B.C."/>
            <person name="Sharon I."/>
            <person name="Castelle C.J."/>
            <person name="Singh A."/>
            <person name="Wilkins M.J."/>
            <person name="Williams K.H."/>
            <person name="Banfield J.F."/>
        </authorList>
    </citation>
    <scope>NUCLEOTIDE SEQUENCE [LARGE SCALE GENOMIC DNA]</scope>
</reference>
<dbReference type="HAMAP" id="MF_01007">
    <property type="entry name" value="16SrRNA_methyltr_H"/>
    <property type="match status" value="1"/>
</dbReference>
<comment type="subcellular location">
    <subcellularLocation>
        <location evidence="6">Cytoplasm</location>
    </subcellularLocation>
</comment>
<evidence type="ECO:0000256" key="1">
    <source>
        <dbReference type="ARBA" id="ARBA00010396"/>
    </source>
</evidence>
<dbReference type="Gene3D" id="1.10.150.170">
    <property type="entry name" value="Putative methyltransferase TM0872, insert domain"/>
    <property type="match status" value="1"/>
</dbReference>
<feature type="binding site" evidence="6">
    <location>
        <position position="107"/>
    </location>
    <ligand>
        <name>S-adenosyl-L-methionine</name>
        <dbReference type="ChEBI" id="CHEBI:59789"/>
    </ligand>
</feature>
<evidence type="ECO:0000313" key="7">
    <source>
        <dbReference type="EMBL" id="KKU03270.1"/>
    </source>
</evidence>
<evidence type="ECO:0000256" key="4">
    <source>
        <dbReference type="ARBA" id="ARBA00022679"/>
    </source>
</evidence>
<evidence type="ECO:0000256" key="3">
    <source>
        <dbReference type="ARBA" id="ARBA00022603"/>
    </source>
</evidence>